<evidence type="ECO:0000256" key="5">
    <source>
        <dbReference type="ARBA" id="ARBA00022670"/>
    </source>
</evidence>
<keyword evidence="5" id="KW-0645">Protease</keyword>
<accession>A0A0A9D9T6</accession>
<dbReference type="GO" id="GO:0006508">
    <property type="term" value="P:proteolysis"/>
    <property type="evidence" value="ECO:0007669"/>
    <property type="project" value="UniProtKB-KW"/>
</dbReference>
<dbReference type="EMBL" id="GBRH01215465">
    <property type="protein sequence ID" value="JAD82430.1"/>
    <property type="molecule type" value="Transcribed_RNA"/>
</dbReference>
<dbReference type="PROSITE" id="PS50235">
    <property type="entry name" value="USP_3"/>
    <property type="match status" value="1"/>
</dbReference>
<evidence type="ECO:0000256" key="9">
    <source>
        <dbReference type="ARBA" id="ARBA00023242"/>
    </source>
</evidence>
<comment type="subcellular location">
    <subcellularLocation>
        <location evidence="2">Nucleus</location>
    </subcellularLocation>
</comment>
<dbReference type="PANTHER" id="PTHR24006:SF722">
    <property type="entry name" value="UBIQUITIN CARBOXYL-TERMINAL HYDROLASE 48"/>
    <property type="match status" value="1"/>
</dbReference>
<keyword evidence="6" id="KW-0833">Ubl conjugation pathway</keyword>
<reference evidence="11" key="1">
    <citation type="submission" date="2014-09" db="EMBL/GenBank/DDBJ databases">
        <authorList>
            <person name="Magalhaes I.L.F."/>
            <person name="Oliveira U."/>
            <person name="Santos F.R."/>
            <person name="Vidigal T.H.D.A."/>
            <person name="Brescovit A.D."/>
            <person name="Santos A.J."/>
        </authorList>
    </citation>
    <scope>NUCLEOTIDE SEQUENCE</scope>
    <source>
        <tissue evidence="11">Shoot tissue taken approximately 20 cm above the soil surface</tissue>
    </source>
</reference>
<protein>
    <recommendedName>
        <fullName evidence="4">ubiquitinyl hydrolase 1</fullName>
        <ecNumber evidence="4">3.4.19.12</ecNumber>
    </recommendedName>
</protein>
<dbReference type="PANTHER" id="PTHR24006">
    <property type="entry name" value="UBIQUITIN CARBOXYL-TERMINAL HYDROLASE"/>
    <property type="match status" value="1"/>
</dbReference>
<dbReference type="GO" id="GO:0005634">
    <property type="term" value="C:nucleus"/>
    <property type="evidence" value="ECO:0007669"/>
    <property type="project" value="UniProtKB-SubCell"/>
</dbReference>
<dbReference type="EC" id="3.4.19.12" evidence="4"/>
<organism evidence="11">
    <name type="scientific">Arundo donax</name>
    <name type="common">Giant reed</name>
    <name type="synonym">Donax arundinaceus</name>
    <dbReference type="NCBI Taxonomy" id="35708"/>
    <lineage>
        <taxon>Eukaryota</taxon>
        <taxon>Viridiplantae</taxon>
        <taxon>Streptophyta</taxon>
        <taxon>Embryophyta</taxon>
        <taxon>Tracheophyta</taxon>
        <taxon>Spermatophyta</taxon>
        <taxon>Magnoliopsida</taxon>
        <taxon>Liliopsida</taxon>
        <taxon>Poales</taxon>
        <taxon>Poaceae</taxon>
        <taxon>PACMAD clade</taxon>
        <taxon>Arundinoideae</taxon>
        <taxon>Arundineae</taxon>
        <taxon>Arundo</taxon>
    </lineage>
</organism>
<sequence>MWKGLSNLEESLNDYFSDEALDGENQYFCESCQKGVVATRCIKLRSLPPVVNVQLKCYVFLPKTTTKKKISSAFSFRGQLDLGKRLSNPSSSCTYDLVAILIHNGTAANSGHYVAHIKDESNG</sequence>
<keyword evidence="7" id="KW-0378">Hydrolase</keyword>
<evidence type="ECO:0000256" key="3">
    <source>
        <dbReference type="ARBA" id="ARBA00009085"/>
    </source>
</evidence>
<dbReference type="InterPro" id="IPR028889">
    <property type="entry name" value="USP"/>
</dbReference>
<evidence type="ECO:0000256" key="7">
    <source>
        <dbReference type="ARBA" id="ARBA00022801"/>
    </source>
</evidence>
<dbReference type="AlphaFoldDB" id="A0A0A9D9T6"/>
<evidence type="ECO:0000259" key="10">
    <source>
        <dbReference type="PROSITE" id="PS50235"/>
    </source>
</evidence>
<dbReference type="Pfam" id="PF00443">
    <property type="entry name" value="UCH"/>
    <property type="match status" value="1"/>
</dbReference>
<dbReference type="InterPro" id="IPR050164">
    <property type="entry name" value="Peptidase_C19"/>
</dbReference>
<evidence type="ECO:0000256" key="2">
    <source>
        <dbReference type="ARBA" id="ARBA00004123"/>
    </source>
</evidence>
<comment type="similarity">
    <text evidence="3">Belongs to the peptidase C19 family.</text>
</comment>
<reference evidence="11" key="2">
    <citation type="journal article" date="2015" name="Data Brief">
        <title>Shoot transcriptome of the giant reed, Arundo donax.</title>
        <authorList>
            <person name="Barrero R.A."/>
            <person name="Guerrero F.D."/>
            <person name="Moolhuijzen P."/>
            <person name="Goolsby J.A."/>
            <person name="Tidwell J."/>
            <person name="Bellgard S.E."/>
            <person name="Bellgard M.I."/>
        </authorList>
    </citation>
    <scope>NUCLEOTIDE SEQUENCE</scope>
    <source>
        <tissue evidence="11">Shoot tissue taken approximately 20 cm above the soil surface</tissue>
    </source>
</reference>
<evidence type="ECO:0000313" key="11">
    <source>
        <dbReference type="EMBL" id="JAD82430.1"/>
    </source>
</evidence>
<evidence type="ECO:0000256" key="8">
    <source>
        <dbReference type="ARBA" id="ARBA00022807"/>
    </source>
</evidence>
<comment type="catalytic activity">
    <reaction evidence="1">
        <text>Thiol-dependent hydrolysis of ester, thioester, amide, peptide and isopeptide bonds formed by the C-terminal Gly of ubiquitin (a 76-residue protein attached to proteins as an intracellular targeting signal).</text>
        <dbReference type="EC" id="3.4.19.12"/>
    </reaction>
</comment>
<dbReference type="SUPFAM" id="SSF54001">
    <property type="entry name" value="Cysteine proteinases"/>
    <property type="match status" value="1"/>
</dbReference>
<dbReference type="InterPro" id="IPR038765">
    <property type="entry name" value="Papain-like_cys_pep_sf"/>
</dbReference>
<dbReference type="InterPro" id="IPR018200">
    <property type="entry name" value="USP_CS"/>
</dbReference>
<dbReference type="InterPro" id="IPR001394">
    <property type="entry name" value="Peptidase_C19_UCH"/>
</dbReference>
<keyword evidence="8" id="KW-0788">Thiol protease</keyword>
<feature type="domain" description="USP" evidence="10">
    <location>
        <begin position="1"/>
        <end position="123"/>
    </location>
</feature>
<dbReference type="PROSITE" id="PS00973">
    <property type="entry name" value="USP_2"/>
    <property type="match status" value="1"/>
</dbReference>
<dbReference type="GO" id="GO:0016579">
    <property type="term" value="P:protein deubiquitination"/>
    <property type="evidence" value="ECO:0007669"/>
    <property type="project" value="InterPro"/>
</dbReference>
<proteinExistence type="inferred from homology"/>
<keyword evidence="9" id="KW-0539">Nucleus</keyword>
<name>A0A0A9D9T6_ARUDO</name>
<dbReference type="GO" id="GO:0004843">
    <property type="term" value="F:cysteine-type deubiquitinase activity"/>
    <property type="evidence" value="ECO:0007669"/>
    <property type="project" value="UniProtKB-EC"/>
</dbReference>
<evidence type="ECO:0000256" key="1">
    <source>
        <dbReference type="ARBA" id="ARBA00000707"/>
    </source>
</evidence>
<dbReference type="GO" id="GO:0005829">
    <property type="term" value="C:cytosol"/>
    <property type="evidence" value="ECO:0007669"/>
    <property type="project" value="TreeGrafter"/>
</dbReference>
<dbReference type="Gene3D" id="3.90.70.10">
    <property type="entry name" value="Cysteine proteinases"/>
    <property type="match status" value="1"/>
</dbReference>
<evidence type="ECO:0000256" key="6">
    <source>
        <dbReference type="ARBA" id="ARBA00022786"/>
    </source>
</evidence>
<evidence type="ECO:0000256" key="4">
    <source>
        <dbReference type="ARBA" id="ARBA00012759"/>
    </source>
</evidence>